<feature type="domain" description="Retrotransposon gag" evidence="1">
    <location>
        <begin position="3"/>
        <end position="75"/>
    </location>
</feature>
<accession>A0AAF0T652</accession>
<dbReference type="AlphaFoldDB" id="A0AAF0T652"/>
<dbReference type="Pfam" id="PF03732">
    <property type="entry name" value="Retrotrans_gag"/>
    <property type="match status" value="1"/>
</dbReference>
<proteinExistence type="predicted"/>
<dbReference type="InterPro" id="IPR005162">
    <property type="entry name" value="Retrotrans_gag_dom"/>
</dbReference>
<organism evidence="2 3">
    <name type="scientific">Solanum verrucosum</name>
    <dbReference type="NCBI Taxonomy" id="315347"/>
    <lineage>
        <taxon>Eukaryota</taxon>
        <taxon>Viridiplantae</taxon>
        <taxon>Streptophyta</taxon>
        <taxon>Embryophyta</taxon>
        <taxon>Tracheophyta</taxon>
        <taxon>Spermatophyta</taxon>
        <taxon>Magnoliopsida</taxon>
        <taxon>eudicotyledons</taxon>
        <taxon>Gunneridae</taxon>
        <taxon>Pentapetalae</taxon>
        <taxon>asterids</taxon>
        <taxon>lamiids</taxon>
        <taxon>Solanales</taxon>
        <taxon>Solanaceae</taxon>
        <taxon>Solanoideae</taxon>
        <taxon>Solaneae</taxon>
        <taxon>Solanum</taxon>
    </lineage>
</organism>
<evidence type="ECO:0000313" key="2">
    <source>
        <dbReference type="EMBL" id="WMV09292.1"/>
    </source>
</evidence>
<dbReference type="EMBL" id="CP133612">
    <property type="protein sequence ID" value="WMV09292.1"/>
    <property type="molecule type" value="Genomic_DNA"/>
</dbReference>
<gene>
    <name evidence="2" type="ORF">MTR67_002677</name>
</gene>
<keyword evidence="3" id="KW-1185">Reference proteome</keyword>
<evidence type="ECO:0000313" key="3">
    <source>
        <dbReference type="Proteomes" id="UP001234989"/>
    </source>
</evidence>
<sequence>MREATKWLTELSRESITSLEELTEGIYEKIFPPSKMVKLRDDIQNFKRIDVEPIHETWLGFKILLLQCPTNGFSDIVYTMEKNKEHDENMAKIMNQMDL</sequence>
<protein>
    <recommendedName>
        <fullName evidence="1">Retrotransposon gag domain-containing protein</fullName>
    </recommendedName>
</protein>
<evidence type="ECO:0000259" key="1">
    <source>
        <dbReference type="Pfam" id="PF03732"/>
    </source>
</evidence>
<name>A0AAF0T652_SOLVR</name>
<dbReference type="Proteomes" id="UP001234989">
    <property type="component" value="Chromosome 1"/>
</dbReference>
<reference evidence="2" key="1">
    <citation type="submission" date="2023-08" db="EMBL/GenBank/DDBJ databases">
        <title>A de novo genome assembly of Solanum verrucosum Schlechtendal, a Mexican diploid species geographically isolated from the other diploid A-genome species in potato relatives.</title>
        <authorList>
            <person name="Hosaka K."/>
        </authorList>
    </citation>
    <scope>NUCLEOTIDE SEQUENCE</scope>
    <source>
        <tissue evidence="2">Young leaves</tissue>
    </source>
</reference>